<dbReference type="SUPFAM" id="SSF49899">
    <property type="entry name" value="Concanavalin A-like lectins/glucanases"/>
    <property type="match status" value="1"/>
</dbReference>
<feature type="transmembrane region" description="Helical" evidence="1">
    <location>
        <begin position="6"/>
        <end position="22"/>
    </location>
</feature>
<proteinExistence type="predicted"/>
<accession>A0A6C0BB85</accession>
<keyword evidence="1" id="KW-0472">Membrane</keyword>
<organism evidence="2">
    <name type="scientific">viral metagenome</name>
    <dbReference type="NCBI Taxonomy" id="1070528"/>
    <lineage>
        <taxon>unclassified sequences</taxon>
        <taxon>metagenomes</taxon>
        <taxon>organismal metagenomes</taxon>
    </lineage>
</organism>
<keyword evidence="1" id="KW-0812">Transmembrane</keyword>
<dbReference type="EMBL" id="MN739111">
    <property type="protein sequence ID" value="QHS89525.1"/>
    <property type="molecule type" value="Genomic_DNA"/>
</dbReference>
<name>A0A6C0BB85_9ZZZZ</name>
<evidence type="ECO:0000313" key="2">
    <source>
        <dbReference type="EMBL" id="QHS89525.1"/>
    </source>
</evidence>
<evidence type="ECO:0000256" key="1">
    <source>
        <dbReference type="SAM" id="Phobius"/>
    </source>
</evidence>
<reference evidence="2" key="1">
    <citation type="journal article" date="2020" name="Nature">
        <title>Giant virus diversity and host interactions through global metagenomics.</title>
        <authorList>
            <person name="Schulz F."/>
            <person name="Roux S."/>
            <person name="Paez-Espino D."/>
            <person name="Jungbluth S."/>
            <person name="Walsh D.A."/>
            <person name="Denef V.J."/>
            <person name="McMahon K.D."/>
            <person name="Konstantinidis K.T."/>
            <person name="Eloe-Fadrosh E.A."/>
            <person name="Kyrpides N.C."/>
            <person name="Woyke T."/>
        </authorList>
    </citation>
    <scope>NUCLEOTIDE SEQUENCE</scope>
    <source>
        <strain evidence="2">GVMAG-M-3300010158-60</strain>
    </source>
</reference>
<dbReference type="InterPro" id="IPR013320">
    <property type="entry name" value="ConA-like_dom_sf"/>
</dbReference>
<keyword evidence="1" id="KW-1133">Transmembrane helix</keyword>
<sequence>MIWLTYAIILVLFLILGGIVYFNPSLFFTQKTVSNIGPYDLSILTTPFDNSNVKIYESSGAMTVQGFFYIIPLQRTPTAMSCNTPGNPSCEDGRFHTCTCVSNTDCINCKSNGYLDLLKVGDTVALEILPAPDAGRQGKAMTQLAIRTQTNVDSSGNAVDIVPRKKLSKVYTEYLSLPPIPLQKWCLVTIVREGRRFDVYYDNTLVLSKKTSYVLSTTEDTTKGVTVGGPGFTGYMASAKFIQSALTGSEVFAQYSNETDTRGAPFVKIPEKTITQANDTFGFKIPSLCLIGCGPKVMPSKPLMEWETQYA</sequence>
<protein>
    <submittedName>
        <fullName evidence="2">Uncharacterized protein</fullName>
    </submittedName>
</protein>
<dbReference type="Gene3D" id="2.60.120.200">
    <property type="match status" value="1"/>
</dbReference>
<dbReference type="AlphaFoldDB" id="A0A6C0BB85"/>